<dbReference type="EMBL" id="CAEX01007402">
    <property type="protein sequence ID" value="CCD21291.1"/>
    <property type="molecule type" value="Genomic_DNA"/>
</dbReference>
<keyword evidence="3" id="KW-1185">Reference proteome</keyword>
<dbReference type="AlphaFoldDB" id="F9WUP2"/>
<reference evidence="2 3" key="1">
    <citation type="journal article" date="2012" name="Proc. Natl. Acad. Sci. U.S.A.">
        <title>Antigenic diversity is generated by distinct evolutionary mechanisms in African trypanosome species.</title>
        <authorList>
            <person name="Jackson A.P."/>
            <person name="Berry A."/>
            <person name="Aslett M."/>
            <person name="Allison H.C."/>
            <person name="Burton P."/>
            <person name="Vavrova-Anderson J."/>
            <person name="Brown R."/>
            <person name="Browne H."/>
            <person name="Corton N."/>
            <person name="Hauser H."/>
            <person name="Gamble J."/>
            <person name="Gilderthorp R."/>
            <person name="Marcello L."/>
            <person name="McQuillan J."/>
            <person name="Otto T.D."/>
            <person name="Quail M.A."/>
            <person name="Sanders M.J."/>
            <person name="van Tonder A."/>
            <person name="Ginger M.L."/>
            <person name="Field M.C."/>
            <person name="Barry J.D."/>
            <person name="Hertz-Fowler C."/>
            <person name="Berriman M."/>
        </authorList>
    </citation>
    <scope>NUCLEOTIDE SEQUENCE</scope>
    <source>
        <strain evidence="2 3">Y486</strain>
    </source>
</reference>
<feature type="region of interest" description="Disordered" evidence="1">
    <location>
        <begin position="56"/>
        <end position="114"/>
    </location>
</feature>
<feature type="region of interest" description="Disordered" evidence="1">
    <location>
        <begin position="146"/>
        <end position="201"/>
    </location>
</feature>
<dbReference type="Proteomes" id="UP000009027">
    <property type="component" value="Unassembled WGS sequence"/>
</dbReference>
<name>F9WUP2_TRYVY</name>
<organism evidence="2 3">
    <name type="scientific">Trypanosoma vivax (strain Y486)</name>
    <dbReference type="NCBI Taxonomy" id="1055687"/>
    <lineage>
        <taxon>Eukaryota</taxon>
        <taxon>Discoba</taxon>
        <taxon>Euglenozoa</taxon>
        <taxon>Kinetoplastea</taxon>
        <taxon>Metakinetoplastina</taxon>
        <taxon>Trypanosomatida</taxon>
        <taxon>Trypanosomatidae</taxon>
        <taxon>Trypanosoma</taxon>
        <taxon>Duttonella</taxon>
    </lineage>
</organism>
<feature type="compositionally biased region" description="Polar residues" evidence="1">
    <location>
        <begin position="81"/>
        <end position="90"/>
    </location>
</feature>
<evidence type="ECO:0000256" key="1">
    <source>
        <dbReference type="SAM" id="MobiDB-lite"/>
    </source>
</evidence>
<feature type="compositionally biased region" description="Basic residues" evidence="1">
    <location>
        <begin position="146"/>
        <end position="161"/>
    </location>
</feature>
<sequence>MCATWLMLMPPNAFDHDATLSLSAAAPFAALRAVFSSAHAAAKSCDELPTFIAASTRKAGSQQKSKATSMPPLSPVPFTSPHLSSEQKNTVQEKTRTNAKKKLPGPTVSATTAKPKAEKVKNFFSWPLSRTGKQPPVAWVTVLRSRPRRKQACSKTPRKRDRTAWPSHGPPVRGAPSRRSGARTGSLLRPQPHDRPSYPGASSHRFLPPVAWIGCAAHAARESVKNCSRVAASLALAGPSRSCRSRFIRLSASWGECVADSAASCELPHVRRQAARRKRRPSFAPLQRRTRI</sequence>
<feature type="compositionally biased region" description="Polar residues" evidence="1">
    <location>
        <begin position="58"/>
        <end position="68"/>
    </location>
</feature>
<evidence type="ECO:0000313" key="2">
    <source>
        <dbReference type="EMBL" id="CCD21291.1"/>
    </source>
</evidence>
<evidence type="ECO:0000313" key="3">
    <source>
        <dbReference type="Proteomes" id="UP000009027"/>
    </source>
</evidence>
<dbReference type="VEuPathDB" id="TriTrypDB:TvY486_0041980"/>
<accession>F9WUP2</accession>
<gene>
    <name evidence="2" type="ORF">TvY486_0041980</name>
</gene>
<protein>
    <submittedName>
        <fullName evidence="2">Uncharacterized protein</fullName>
    </submittedName>
</protein>
<proteinExistence type="predicted"/>